<dbReference type="SUPFAM" id="SSF53850">
    <property type="entry name" value="Periplasmic binding protein-like II"/>
    <property type="match status" value="1"/>
</dbReference>
<dbReference type="Proteomes" id="UP000027734">
    <property type="component" value="Unassembled WGS sequence"/>
</dbReference>
<sequence length="251" mass="28033">MIASMMMYSRPELETANNLYWQTIRANLFKRGINAPATLAQTAGEFAVWKDPDMVFSQTCGMPFRTKLKDTVQLVGTPDYGLEGCPAGYYNSAIVIRQDDPRADLHDYQNARFAFNMNHSQSGYAAIYTHLQPYGFWFKNRIASGGHLRSAQMVAEGEADIASLDAQTWRLIQRYESFSEHLRVIEHTAPTPGLPYITNANLNPQIVFDAVQEAINELPSDIAQTLDLKGLVLIPKETYLSIPTPPAVATV</sequence>
<dbReference type="Gene3D" id="3.40.190.10">
    <property type="entry name" value="Periplasmic binding protein-like II"/>
    <property type="match status" value="2"/>
</dbReference>
<accession>A0A073ILK3</accession>
<dbReference type="PANTHER" id="PTHR35841">
    <property type="entry name" value="PHOSPHONATES-BINDING PERIPLASMIC PROTEIN"/>
    <property type="match status" value="1"/>
</dbReference>
<reference evidence="1 2" key="1">
    <citation type="submission" date="2014-01" db="EMBL/GenBank/DDBJ databases">
        <title>Sulfitobacter donghicola JCM 14565 Genome Sequencing.</title>
        <authorList>
            <person name="Lai Q."/>
            <person name="Hong Z."/>
        </authorList>
    </citation>
    <scope>NUCLEOTIDE SEQUENCE [LARGE SCALE GENOMIC DNA]</scope>
    <source>
        <strain evidence="1 2">JCM 14565</strain>
    </source>
</reference>
<dbReference type="PANTHER" id="PTHR35841:SF1">
    <property type="entry name" value="PHOSPHONATES-BINDING PERIPLASMIC PROTEIN"/>
    <property type="match status" value="1"/>
</dbReference>
<dbReference type="AlphaFoldDB" id="A0A073ILK3"/>
<protein>
    <recommendedName>
        <fullName evidence="3">Phosphate ABC transporter substrate-binding protein</fullName>
    </recommendedName>
</protein>
<gene>
    <name evidence="1" type="ORF">DSW25_00215</name>
</gene>
<comment type="caution">
    <text evidence="1">The sequence shown here is derived from an EMBL/GenBank/DDBJ whole genome shotgun (WGS) entry which is preliminary data.</text>
</comment>
<dbReference type="STRING" id="1300350.Z948_1330"/>
<name>A0A073ILK3_9RHOB</name>
<dbReference type="RefSeq" id="WP_025058746.1">
    <property type="nucleotide sequence ID" value="NZ_JAMC01000001.1"/>
</dbReference>
<evidence type="ECO:0008006" key="3">
    <source>
        <dbReference type="Google" id="ProtNLM"/>
    </source>
</evidence>
<evidence type="ECO:0000313" key="1">
    <source>
        <dbReference type="EMBL" id="KEJ90381.1"/>
    </source>
</evidence>
<dbReference type="eggNOG" id="COG3221">
    <property type="taxonomic scope" value="Bacteria"/>
</dbReference>
<organism evidence="1 2">
    <name type="scientific">Sulfitobacter donghicola DSW-25 = KCTC 12864 = JCM 14565</name>
    <dbReference type="NCBI Taxonomy" id="1300350"/>
    <lineage>
        <taxon>Bacteria</taxon>
        <taxon>Pseudomonadati</taxon>
        <taxon>Pseudomonadota</taxon>
        <taxon>Alphaproteobacteria</taxon>
        <taxon>Rhodobacterales</taxon>
        <taxon>Roseobacteraceae</taxon>
        <taxon>Sulfitobacter</taxon>
    </lineage>
</organism>
<keyword evidence="2" id="KW-1185">Reference proteome</keyword>
<evidence type="ECO:0000313" key="2">
    <source>
        <dbReference type="Proteomes" id="UP000027734"/>
    </source>
</evidence>
<dbReference type="EMBL" id="JAMC01000001">
    <property type="protein sequence ID" value="KEJ90381.1"/>
    <property type="molecule type" value="Genomic_DNA"/>
</dbReference>
<dbReference type="OrthoDB" id="7353682at2"/>
<dbReference type="Pfam" id="PF12974">
    <property type="entry name" value="Phosphonate-bd"/>
    <property type="match status" value="1"/>
</dbReference>
<proteinExistence type="predicted"/>